<dbReference type="EMBL" id="PVTX01000005">
    <property type="protein sequence ID" value="PRZ06942.1"/>
    <property type="molecule type" value="Genomic_DNA"/>
</dbReference>
<evidence type="ECO:0000313" key="7">
    <source>
        <dbReference type="Proteomes" id="UP000239895"/>
    </source>
</evidence>
<dbReference type="Gene3D" id="3.50.50.60">
    <property type="entry name" value="FAD/NAD(P)-binding domain"/>
    <property type="match status" value="2"/>
</dbReference>
<protein>
    <submittedName>
        <fullName evidence="6">NADPH-dependent 2,4-dienoyl-CoA reductase/sulfur reductase-like enzyme</fullName>
    </submittedName>
</protein>
<keyword evidence="4" id="KW-0560">Oxidoreductase</keyword>
<dbReference type="Pfam" id="PF07992">
    <property type="entry name" value="Pyr_redox_2"/>
    <property type="match status" value="1"/>
</dbReference>
<evidence type="ECO:0000313" key="6">
    <source>
        <dbReference type="EMBL" id="PRZ06942.1"/>
    </source>
</evidence>
<dbReference type="InterPro" id="IPR050446">
    <property type="entry name" value="FAD-oxidoreductase/Apoptosis"/>
</dbReference>
<reference evidence="6 7" key="1">
    <citation type="submission" date="2018-03" db="EMBL/GenBank/DDBJ databases">
        <title>Comparative analysis of microorganisms from saline springs in Andes Mountain Range, Colombia.</title>
        <authorList>
            <person name="Rubin E."/>
        </authorList>
    </citation>
    <scope>NUCLEOTIDE SEQUENCE [LARGE SCALE GENOMIC DNA]</scope>
    <source>
        <strain evidence="6 7">CG 23</strain>
    </source>
</reference>
<dbReference type="PANTHER" id="PTHR43557">
    <property type="entry name" value="APOPTOSIS-INDUCING FACTOR 1"/>
    <property type="match status" value="1"/>
</dbReference>
<dbReference type="InterPro" id="IPR023753">
    <property type="entry name" value="FAD/NAD-binding_dom"/>
</dbReference>
<evidence type="ECO:0000256" key="4">
    <source>
        <dbReference type="ARBA" id="ARBA00023002"/>
    </source>
</evidence>
<evidence type="ECO:0000256" key="1">
    <source>
        <dbReference type="ARBA" id="ARBA00001974"/>
    </source>
</evidence>
<dbReference type="PRINTS" id="PR00368">
    <property type="entry name" value="FADPNR"/>
</dbReference>
<gene>
    <name evidence="6" type="ORF">BCL65_10581</name>
</gene>
<dbReference type="PRINTS" id="PR00411">
    <property type="entry name" value="PNDRDTASEI"/>
</dbReference>
<dbReference type="SUPFAM" id="SSF55424">
    <property type="entry name" value="FAD/NAD-linked reductases, dimerisation (C-terminal) domain"/>
    <property type="match status" value="1"/>
</dbReference>
<organism evidence="6 7">
    <name type="scientific">Isoptericola halotolerans</name>
    <dbReference type="NCBI Taxonomy" id="300560"/>
    <lineage>
        <taxon>Bacteria</taxon>
        <taxon>Bacillati</taxon>
        <taxon>Actinomycetota</taxon>
        <taxon>Actinomycetes</taxon>
        <taxon>Micrococcales</taxon>
        <taxon>Promicromonosporaceae</taxon>
        <taxon>Isoptericola</taxon>
    </lineage>
</organism>
<dbReference type="SUPFAM" id="SSF51905">
    <property type="entry name" value="FAD/NAD(P)-binding domain"/>
    <property type="match status" value="2"/>
</dbReference>
<evidence type="ECO:0000256" key="2">
    <source>
        <dbReference type="ARBA" id="ARBA00022630"/>
    </source>
</evidence>
<keyword evidence="2" id="KW-0285">Flavoprotein</keyword>
<name>A0ABX5EGM4_9MICO</name>
<dbReference type="Gene3D" id="3.30.390.30">
    <property type="match status" value="1"/>
</dbReference>
<keyword evidence="7" id="KW-1185">Reference proteome</keyword>
<keyword evidence="3" id="KW-0274">FAD</keyword>
<comment type="cofactor">
    <cofactor evidence="1">
        <name>FAD</name>
        <dbReference type="ChEBI" id="CHEBI:57692"/>
    </cofactor>
</comment>
<evidence type="ECO:0000256" key="3">
    <source>
        <dbReference type="ARBA" id="ARBA00022827"/>
    </source>
</evidence>
<sequence length="415" mass="42911">MLPDASPTPRSVVVVGAGLAGARTVGALRDHGFDGPVTLLGDEGVPPYDRPPLSKELFARPEPAWLSGELDTDVTELADARLAARATALDVRDDGVRVSTDDGDVTADAVVLAVGSRAVSPWADALTLHSAADADRLRDRLRPGSRLVVVGAGWVGAEVAGVAAARGVDVTVVEAAAAPLERQLGDVGARTVPWYAEAGVGLRLATPVLDVDAGGVRTATGRLGADVVLAAVGARPATAWLEASWPDLALTADGRVPVDGAGRWRSDAAPELRQRVWAVGDCAARPHPVFGTVPGGHWSSALTDPDATVRELLALPAVPHPPAPYVFSQQLGHDLAFFGVRHGDEDVVVRPLGAGWAALYLAPGAGPRRVLRAAVVADSPRDVGGLRRLLGGAGAVEVDLDRAADPAVRWRDLPL</sequence>
<evidence type="ECO:0000259" key="5">
    <source>
        <dbReference type="Pfam" id="PF07992"/>
    </source>
</evidence>
<dbReference type="InterPro" id="IPR016156">
    <property type="entry name" value="FAD/NAD-linked_Rdtase_dimer_sf"/>
</dbReference>
<feature type="domain" description="FAD/NAD(P)-binding" evidence="5">
    <location>
        <begin position="11"/>
        <end position="286"/>
    </location>
</feature>
<dbReference type="RefSeq" id="WP_106267109.1">
    <property type="nucleotide sequence ID" value="NZ_PVTX01000005.1"/>
</dbReference>
<dbReference type="Proteomes" id="UP000239895">
    <property type="component" value="Unassembled WGS sequence"/>
</dbReference>
<accession>A0ABX5EGM4</accession>
<proteinExistence type="predicted"/>
<dbReference type="PANTHER" id="PTHR43557:SF2">
    <property type="entry name" value="RIESKE DOMAIN-CONTAINING PROTEIN-RELATED"/>
    <property type="match status" value="1"/>
</dbReference>
<comment type="caution">
    <text evidence="6">The sequence shown here is derived from an EMBL/GenBank/DDBJ whole genome shotgun (WGS) entry which is preliminary data.</text>
</comment>
<dbReference type="InterPro" id="IPR036188">
    <property type="entry name" value="FAD/NAD-bd_sf"/>
</dbReference>